<gene>
    <name evidence="2" type="ORF">BJ984_002210</name>
</gene>
<feature type="transmembrane region" description="Helical" evidence="1">
    <location>
        <begin position="47"/>
        <end position="66"/>
    </location>
</feature>
<evidence type="ECO:0000313" key="3">
    <source>
        <dbReference type="Proteomes" id="UP000549913"/>
    </source>
</evidence>
<dbReference type="EMBL" id="JACCBM010000001">
    <property type="protein sequence ID" value="NYD71052.1"/>
    <property type="molecule type" value="Genomic_DNA"/>
</dbReference>
<proteinExistence type="predicted"/>
<feature type="transmembrane region" description="Helical" evidence="1">
    <location>
        <begin position="194"/>
        <end position="217"/>
    </location>
</feature>
<keyword evidence="1" id="KW-1133">Transmembrane helix</keyword>
<feature type="transmembrane region" description="Helical" evidence="1">
    <location>
        <begin position="167"/>
        <end position="188"/>
    </location>
</feature>
<name>A0A852SQI3_9MICO</name>
<accession>A0A852SQI3</accession>
<organism evidence="2 3">
    <name type="scientific">Herbiconiux flava</name>
    <dbReference type="NCBI Taxonomy" id="881268"/>
    <lineage>
        <taxon>Bacteria</taxon>
        <taxon>Bacillati</taxon>
        <taxon>Actinomycetota</taxon>
        <taxon>Actinomycetes</taxon>
        <taxon>Micrococcales</taxon>
        <taxon>Microbacteriaceae</taxon>
        <taxon>Herbiconiux</taxon>
    </lineage>
</organism>
<keyword evidence="1" id="KW-0472">Membrane</keyword>
<protein>
    <recommendedName>
        <fullName evidence="4">DUF998 domain-containing protein</fullName>
    </recommendedName>
</protein>
<evidence type="ECO:0000256" key="1">
    <source>
        <dbReference type="SAM" id="Phobius"/>
    </source>
</evidence>
<dbReference type="Proteomes" id="UP000549913">
    <property type="component" value="Unassembled WGS sequence"/>
</dbReference>
<comment type="caution">
    <text evidence="2">The sequence shown here is derived from an EMBL/GenBank/DDBJ whole genome shotgun (WGS) entry which is preliminary data.</text>
</comment>
<feature type="transmembrane region" description="Helical" evidence="1">
    <location>
        <begin position="123"/>
        <end position="146"/>
    </location>
</feature>
<dbReference type="RefSeq" id="WP_179548079.1">
    <property type="nucleotide sequence ID" value="NZ_BSEW01000002.1"/>
</dbReference>
<feature type="transmembrane region" description="Helical" evidence="1">
    <location>
        <begin position="238"/>
        <end position="257"/>
    </location>
</feature>
<evidence type="ECO:0008006" key="4">
    <source>
        <dbReference type="Google" id="ProtNLM"/>
    </source>
</evidence>
<feature type="transmembrane region" description="Helical" evidence="1">
    <location>
        <begin position="73"/>
        <end position="92"/>
    </location>
</feature>
<sequence>MTALERTYRNGRIAIGGTVVLIGIAVVVTSARGGVLGSISAYYYTPARNVLVGSLLAAAVAILVLSGRGAQRALLDAAAVVAPVIALVPTPVRAGAVPGVAVVCASGDRCLPEGVLPDVEVGVAVYLIAGALTVGVVVVLAALGATRDRAAWLGADARGSAAGQGSARGALVSAGVAAGVLAVVAAGWMLERDVFLASAHVVAAVVFFGLVAAVAVVNAVAPPSGPGVPTAPWLRRSYGVLAVALVIDLTVTVVAVLTGHADDTAPPPLFVGEAVALALFVVFWVLQSVQRWDDPDPAVRGSMPPLPRGRVQR</sequence>
<reference evidence="2 3" key="1">
    <citation type="submission" date="2020-07" db="EMBL/GenBank/DDBJ databases">
        <title>Sequencing the genomes of 1000 actinobacteria strains.</title>
        <authorList>
            <person name="Klenk H.-P."/>
        </authorList>
    </citation>
    <scope>NUCLEOTIDE SEQUENCE [LARGE SCALE GENOMIC DNA]</scope>
    <source>
        <strain evidence="2 3">DSM 26474</strain>
    </source>
</reference>
<dbReference type="AlphaFoldDB" id="A0A852SQI3"/>
<feature type="transmembrane region" description="Helical" evidence="1">
    <location>
        <begin position="269"/>
        <end position="286"/>
    </location>
</feature>
<feature type="transmembrane region" description="Helical" evidence="1">
    <location>
        <begin position="12"/>
        <end position="35"/>
    </location>
</feature>
<keyword evidence="1" id="KW-0812">Transmembrane</keyword>
<evidence type="ECO:0000313" key="2">
    <source>
        <dbReference type="EMBL" id="NYD71052.1"/>
    </source>
</evidence>
<keyword evidence="3" id="KW-1185">Reference proteome</keyword>